<dbReference type="EMBL" id="AMQN01005270">
    <property type="status" value="NOT_ANNOTATED_CDS"/>
    <property type="molecule type" value="Genomic_DNA"/>
</dbReference>
<keyword evidence="1" id="KW-0732">Signal</keyword>
<evidence type="ECO:0000256" key="1">
    <source>
        <dbReference type="SAM" id="SignalP"/>
    </source>
</evidence>
<name>R7V3F7_CAPTE</name>
<proteinExistence type="predicted"/>
<dbReference type="EMBL" id="KB295566">
    <property type="protein sequence ID" value="ELU13012.1"/>
    <property type="molecule type" value="Genomic_DNA"/>
</dbReference>
<evidence type="ECO:0000313" key="4">
    <source>
        <dbReference type="Proteomes" id="UP000014760"/>
    </source>
</evidence>
<dbReference type="Proteomes" id="UP000014760">
    <property type="component" value="Unassembled WGS sequence"/>
</dbReference>
<organism evidence="2">
    <name type="scientific">Capitella teleta</name>
    <name type="common">Polychaete worm</name>
    <dbReference type="NCBI Taxonomy" id="283909"/>
    <lineage>
        <taxon>Eukaryota</taxon>
        <taxon>Metazoa</taxon>
        <taxon>Spiralia</taxon>
        <taxon>Lophotrochozoa</taxon>
        <taxon>Annelida</taxon>
        <taxon>Polychaeta</taxon>
        <taxon>Sedentaria</taxon>
        <taxon>Scolecida</taxon>
        <taxon>Capitellidae</taxon>
        <taxon>Capitella</taxon>
    </lineage>
</organism>
<accession>R7V3F7</accession>
<dbReference type="AlphaFoldDB" id="R7V3F7"/>
<dbReference type="EnsemblMetazoa" id="CapteT199745">
    <property type="protein sequence ID" value="CapteP199745"/>
    <property type="gene ID" value="CapteG199745"/>
</dbReference>
<evidence type="ECO:0000313" key="3">
    <source>
        <dbReference type="EnsemblMetazoa" id="CapteP199745"/>
    </source>
</evidence>
<reference evidence="3" key="3">
    <citation type="submission" date="2015-06" db="UniProtKB">
        <authorList>
            <consortium name="EnsemblMetazoa"/>
        </authorList>
    </citation>
    <scope>IDENTIFICATION</scope>
</reference>
<reference evidence="4" key="1">
    <citation type="submission" date="2012-12" db="EMBL/GenBank/DDBJ databases">
        <authorList>
            <person name="Hellsten U."/>
            <person name="Grimwood J."/>
            <person name="Chapman J.A."/>
            <person name="Shapiro H."/>
            <person name="Aerts A."/>
            <person name="Otillar R.P."/>
            <person name="Terry A.Y."/>
            <person name="Boore J.L."/>
            <person name="Simakov O."/>
            <person name="Marletaz F."/>
            <person name="Cho S.-J."/>
            <person name="Edsinger-Gonzales E."/>
            <person name="Havlak P."/>
            <person name="Kuo D.-H."/>
            <person name="Larsson T."/>
            <person name="Lv J."/>
            <person name="Arendt D."/>
            <person name="Savage R."/>
            <person name="Osoegawa K."/>
            <person name="de Jong P."/>
            <person name="Lindberg D.R."/>
            <person name="Seaver E.C."/>
            <person name="Weisblat D.A."/>
            <person name="Putnam N.H."/>
            <person name="Grigoriev I.V."/>
            <person name="Rokhsar D.S."/>
        </authorList>
    </citation>
    <scope>NUCLEOTIDE SEQUENCE</scope>
    <source>
        <strain evidence="4">I ESC-2004</strain>
    </source>
</reference>
<feature type="chain" id="PRO_5008788655" evidence="1">
    <location>
        <begin position="22"/>
        <end position="138"/>
    </location>
</feature>
<protein>
    <submittedName>
        <fullName evidence="2 3">Uncharacterized protein</fullName>
    </submittedName>
</protein>
<gene>
    <name evidence="2" type="ORF">CAPTEDRAFT_199745</name>
</gene>
<keyword evidence="4" id="KW-1185">Reference proteome</keyword>
<evidence type="ECO:0000313" key="2">
    <source>
        <dbReference type="EMBL" id="ELU13012.1"/>
    </source>
</evidence>
<dbReference type="HOGENOM" id="CLU_1877398_0_0_1"/>
<sequence length="138" mass="15369">MKMESAVAALVLLLGGMVVAAQPGRHGAEVSFRLLPWHSGLEPHKRSTLREVMDDSSQSLGRDKKAWCTLDLNCFLADKRSLMMNDDALDEVAGEMCCTPDQVCIYCDSLDQARRKVDTDLSKTLQRRILRSVVSTQN</sequence>
<feature type="signal peptide" evidence="1">
    <location>
        <begin position="1"/>
        <end position="21"/>
    </location>
</feature>
<reference evidence="2 4" key="2">
    <citation type="journal article" date="2013" name="Nature">
        <title>Insights into bilaterian evolution from three spiralian genomes.</title>
        <authorList>
            <person name="Simakov O."/>
            <person name="Marletaz F."/>
            <person name="Cho S.J."/>
            <person name="Edsinger-Gonzales E."/>
            <person name="Havlak P."/>
            <person name="Hellsten U."/>
            <person name="Kuo D.H."/>
            <person name="Larsson T."/>
            <person name="Lv J."/>
            <person name="Arendt D."/>
            <person name="Savage R."/>
            <person name="Osoegawa K."/>
            <person name="de Jong P."/>
            <person name="Grimwood J."/>
            <person name="Chapman J.A."/>
            <person name="Shapiro H."/>
            <person name="Aerts A."/>
            <person name="Otillar R.P."/>
            <person name="Terry A.Y."/>
            <person name="Boore J.L."/>
            <person name="Grigoriev I.V."/>
            <person name="Lindberg D.R."/>
            <person name="Seaver E.C."/>
            <person name="Weisblat D.A."/>
            <person name="Putnam N.H."/>
            <person name="Rokhsar D.S."/>
        </authorList>
    </citation>
    <scope>NUCLEOTIDE SEQUENCE</scope>
    <source>
        <strain evidence="2 4">I ESC-2004</strain>
    </source>
</reference>